<dbReference type="eggNOG" id="COG0491">
    <property type="taxonomic scope" value="Bacteria"/>
</dbReference>
<dbReference type="STRING" id="1385514.N782_08220"/>
<dbReference type="SUPFAM" id="SSF56281">
    <property type="entry name" value="Metallo-hydrolase/oxidoreductase"/>
    <property type="match status" value="1"/>
</dbReference>
<dbReference type="InterPro" id="IPR050855">
    <property type="entry name" value="NDM-1-like"/>
</dbReference>
<name>A0A0A2TCQ0_9BACI</name>
<dbReference type="CDD" id="cd06262">
    <property type="entry name" value="metallo-hydrolase-like_MBL-fold"/>
    <property type="match status" value="1"/>
</dbReference>
<keyword evidence="2" id="KW-0378">Hydrolase</keyword>
<dbReference type="AlphaFoldDB" id="A0A0A2TCQ0"/>
<keyword evidence="3" id="KW-1185">Reference proteome</keyword>
<feature type="domain" description="Metallo-beta-lactamase" evidence="1">
    <location>
        <begin position="18"/>
        <end position="205"/>
    </location>
</feature>
<proteinExistence type="predicted"/>
<evidence type="ECO:0000313" key="2">
    <source>
        <dbReference type="EMBL" id="KGP72203.1"/>
    </source>
</evidence>
<organism evidence="2 3">
    <name type="scientific">Pontibacillus yanchengensis Y32</name>
    <dbReference type="NCBI Taxonomy" id="1385514"/>
    <lineage>
        <taxon>Bacteria</taxon>
        <taxon>Bacillati</taxon>
        <taxon>Bacillota</taxon>
        <taxon>Bacilli</taxon>
        <taxon>Bacillales</taxon>
        <taxon>Bacillaceae</taxon>
        <taxon>Pontibacillus</taxon>
    </lineage>
</organism>
<evidence type="ECO:0000313" key="3">
    <source>
        <dbReference type="Proteomes" id="UP000030147"/>
    </source>
</evidence>
<gene>
    <name evidence="2" type="ORF">N782_08220</name>
</gene>
<dbReference type="InterPro" id="IPR036866">
    <property type="entry name" value="RibonucZ/Hydroxyglut_hydro"/>
</dbReference>
<dbReference type="EMBL" id="AVBF01000035">
    <property type="protein sequence ID" value="KGP72203.1"/>
    <property type="molecule type" value="Genomic_DNA"/>
</dbReference>
<sequence>MQSYLNEKVTVFHSSLYQTTSTVIETDTALFVVDPNWLPSEVERLKSYVNKRRKGKKLFLILTHSDFDHILGANAFDSAVVISTQEFQNHPNKQGIVQEIKDFDRSYYLERSYSISYPEVDIVVEENGQKLEEGDITLTFFKAPGHTYDGLITVIEPLGIMIAGDYLSDVEFPFVFDSFSSYKKTLQTFEQIVSQYNVKLLVPGHGNPASGLSSIQHRIEASKKYIQGLLNNEDLVEWLKQEYSFFEGMKEVHQQNIEKAKNEGFC</sequence>
<dbReference type="PANTHER" id="PTHR42951">
    <property type="entry name" value="METALLO-BETA-LACTAMASE DOMAIN-CONTAINING"/>
    <property type="match status" value="1"/>
</dbReference>
<protein>
    <submittedName>
        <fullName evidence="2">Hydrolase glyoxylase</fullName>
    </submittedName>
</protein>
<evidence type="ECO:0000259" key="1">
    <source>
        <dbReference type="SMART" id="SM00849"/>
    </source>
</evidence>
<dbReference type="Gene3D" id="3.60.15.10">
    <property type="entry name" value="Ribonuclease Z/Hydroxyacylglutathione hydrolase-like"/>
    <property type="match status" value="1"/>
</dbReference>
<dbReference type="GO" id="GO:0016787">
    <property type="term" value="F:hydrolase activity"/>
    <property type="evidence" value="ECO:0007669"/>
    <property type="project" value="UniProtKB-KW"/>
</dbReference>
<dbReference type="SMART" id="SM00849">
    <property type="entry name" value="Lactamase_B"/>
    <property type="match status" value="1"/>
</dbReference>
<dbReference type="Proteomes" id="UP000030147">
    <property type="component" value="Unassembled WGS sequence"/>
</dbReference>
<comment type="caution">
    <text evidence="2">The sequence shown here is derived from an EMBL/GenBank/DDBJ whole genome shotgun (WGS) entry which is preliminary data.</text>
</comment>
<dbReference type="Pfam" id="PF00753">
    <property type="entry name" value="Lactamase_B"/>
    <property type="match status" value="1"/>
</dbReference>
<dbReference type="OrthoDB" id="1491389at2"/>
<reference evidence="2 3" key="1">
    <citation type="journal article" date="2015" name="Stand. Genomic Sci.">
        <title>High quality draft genome sequence of the moderately halophilic bacterium Pontibacillus yanchengensis Y32(T) and comparison among Pontibacillus genomes.</title>
        <authorList>
            <person name="Huang J."/>
            <person name="Qiao Z.X."/>
            <person name="Tang J.W."/>
            <person name="Wang G."/>
        </authorList>
    </citation>
    <scope>NUCLEOTIDE SEQUENCE [LARGE SCALE GENOMIC DNA]</scope>
    <source>
        <strain evidence="2 3">Y32</strain>
    </source>
</reference>
<dbReference type="PANTHER" id="PTHR42951:SF4">
    <property type="entry name" value="ACYL-COENZYME A THIOESTERASE MBLAC2"/>
    <property type="match status" value="1"/>
</dbReference>
<dbReference type="InterPro" id="IPR001279">
    <property type="entry name" value="Metallo-B-lactamas"/>
</dbReference>
<accession>A0A0A2TCQ0</accession>
<dbReference type="RefSeq" id="WP_036820603.1">
    <property type="nucleotide sequence ID" value="NZ_AVBF01000035.1"/>
</dbReference>